<keyword evidence="6" id="KW-0539">Nucleus</keyword>
<dbReference type="STRING" id="5098.A0A507R512"/>
<reference evidence="9 10" key="1">
    <citation type="submission" date="2019-06" db="EMBL/GenBank/DDBJ databases">
        <title>Wine fermentation using esterase from Monascus purpureus.</title>
        <authorList>
            <person name="Geng C."/>
            <person name="Zhang Y."/>
        </authorList>
    </citation>
    <scope>NUCLEOTIDE SEQUENCE [LARGE SCALE GENOMIC DNA]</scope>
    <source>
        <strain evidence="9">HQ1</strain>
    </source>
</reference>
<dbReference type="PANTHER" id="PTHR31001:SF87">
    <property type="entry name" value="COL-21"/>
    <property type="match status" value="1"/>
</dbReference>
<dbReference type="PROSITE" id="PS00463">
    <property type="entry name" value="ZN2_CY6_FUNGAL_1"/>
    <property type="match status" value="1"/>
</dbReference>
<dbReference type="Pfam" id="PF00172">
    <property type="entry name" value="Zn_clus"/>
    <property type="match status" value="1"/>
</dbReference>
<feature type="compositionally biased region" description="Polar residues" evidence="7">
    <location>
        <begin position="362"/>
        <end position="373"/>
    </location>
</feature>
<comment type="caution">
    <text evidence="9">The sequence shown here is derived from an EMBL/GenBank/DDBJ whole genome shotgun (WGS) entry which is preliminary data.</text>
</comment>
<dbReference type="AlphaFoldDB" id="A0A507R512"/>
<comment type="subcellular location">
    <subcellularLocation>
        <location evidence="1">Nucleus</location>
    </subcellularLocation>
</comment>
<evidence type="ECO:0000256" key="5">
    <source>
        <dbReference type="ARBA" id="ARBA00023163"/>
    </source>
</evidence>
<gene>
    <name evidence="9" type="ORF">MPDQ_000875</name>
</gene>
<dbReference type="SMART" id="SM00906">
    <property type="entry name" value="Fungal_trans"/>
    <property type="match status" value="1"/>
</dbReference>
<feature type="domain" description="Zn(2)-C6 fungal-type" evidence="8">
    <location>
        <begin position="18"/>
        <end position="49"/>
    </location>
</feature>
<evidence type="ECO:0000256" key="6">
    <source>
        <dbReference type="ARBA" id="ARBA00023242"/>
    </source>
</evidence>
<keyword evidence="4" id="KW-0238">DNA-binding</keyword>
<dbReference type="PANTHER" id="PTHR31001">
    <property type="entry name" value="UNCHARACTERIZED TRANSCRIPTIONAL REGULATORY PROTEIN"/>
    <property type="match status" value="1"/>
</dbReference>
<protein>
    <recommendedName>
        <fullName evidence="8">Zn(2)-C6 fungal-type domain-containing protein</fullName>
    </recommendedName>
</protein>
<accession>A0A507R512</accession>
<sequence length="668" mass="76038">MPATDSNQPLKRKRVVTSCVECHRRKQKCDRKHPCNNCLTRNVASKCFYTSLTPRPKHSVRPGDELASSHVYQAEQDKGTASQDAGDLGYSLVAGSNAFVGLNQVLQNEDEFQVITAAHNRPRFLSSALERNIRDLTSKLPPRPIIEELSAIFFDEVNWHYFILERFYFDDMLSRWQAPVKEHPKYLKPDSFSLELQYFPAVIFQVLAVTLQFLPSDAPVLSRLPLTSSQSYSNMGDKIVTLLGRQHGVLTAVQADFLRTSWLKNFGRGIESWHSVGNAIRQAQELGLHRHREIQQTGPNSIDETLSMFWYEEYKKRIWLNLFVWDSLMAMILGRPRAINADDCDAKPPIDCNIPREPSKTVPMTLQPGESHNGPTTVSASLFRYALAKKVHEMRALKADKAHPKDYSVVRTLHDQVISLMDNVPPFLRPKNPDTSWDSEYPYLPQQREEILIMANLFLMTLHRPHILANSESRKAALQAALATLESQQRFFGQISKHHYKLFGLAFYTIDASILLSIIMSVHPPRSSEAEKYVDHILQQAMERLSHIQAYNAIAKSGLDILQRCYHKLKGVTESISDTSGMMSASRSHSPPRSGLRDIRRELMIGPQEGSQCDPYLSTGDVDFDLPTLEFPVITNTFDQAFWLEQLDQIQSFPSNLSDPDMIWESVI</sequence>
<evidence type="ECO:0000256" key="7">
    <source>
        <dbReference type="SAM" id="MobiDB-lite"/>
    </source>
</evidence>
<keyword evidence="10" id="KW-1185">Reference proteome</keyword>
<keyword evidence="3" id="KW-0805">Transcription regulation</keyword>
<dbReference type="CDD" id="cd12148">
    <property type="entry name" value="fungal_TF_MHR"/>
    <property type="match status" value="1"/>
</dbReference>
<dbReference type="GO" id="GO:0006351">
    <property type="term" value="P:DNA-templated transcription"/>
    <property type="evidence" value="ECO:0007669"/>
    <property type="project" value="InterPro"/>
</dbReference>
<dbReference type="GO" id="GO:0000981">
    <property type="term" value="F:DNA-binding transcription factor activity, RNA polymerase II-specific"/>
    <property type="evidence" value="ECO:0007669"/>
    <property type="project" value="InterPro"/>
</dbReference>
<evidence type="ECO:0000259" key="8">
    <source>
        <dbReference type="PROSITE" id="PS50048"/>
    </source>
</evidence>
<evidence type="ECO:0000256" key="3">
    <source>
        <dbReference type="ARBA" id="ARBA00023015"/>
    </source>
</evidence>
<dbReference type="Pfam" id="PF04082">
    <property type="entry name" value="Fungal_trans"/>
    <property type="match status" value="1"/>
</dbReference>
<keyword evidence="5" id="KW-0804">Transcription</keyword>
<evidence type="ECO:0000313" key="9">
    <source>
        <dbReference type="EMBL" id="TQB76111.1"/>
    </source>
</evidence>
<keyword evidence="2" id="KW-0479">Metal-binding</keyword>
<evidence type="ECO:0000256" key="4">
    <source>
        <dbReference type="ARBA" id="ARBA00023125"/>
    </source>
</evidence>
<organism evidence="9 10">
    <name type="scientific">Monascus purpureus</name>
    <name type="common">Red mold</name>
    <name type="synonym">Monascus anka</name>
    <dbReference type="NCBI Taxonomy" id="5098"/>
    <lineage>
        <taxon>Eukaryota</taxon>
        <taxon>Fungi</taxon>
        <taxon>Dikarya</taxon>
        <taxon>Ascomycota</taxon>
        <taxon>Pezizomycotina</taxon>
        <taxon>Eurotiomycetes</taxon>
        <taxon>Eurotiomycetidae</taxon>
        <taxon>Eurotiales</taxon>
        <taxon>Aspergillaceae</taxon>
        <taxon>Monascus</taxon>
    </lineage>
</organism>
<dbReference type="InterPro" id="IPR050613">
    <property type="entry name" value="Sec_Metabolite_Reg"/>
</dbReference>
<dbReference type="CDD" id="cd00067">
    <property type="entry name" value="GAL4"/>
    <property type="match status" value="1"/>
</dbReference>
<dbReference type="InterPro" id="IPR001138">
    <property type="entry name" value="Zn2Cys6_DnaBD"/>
</dbReference>
<feature type="region of interest" description="Disordered" evidence="7">
    <location>
        <begin position="354"/>
        <end position="373"/>
    </location>
</feature>
<dbReference type="PROSITE" id="PS50048">
    <property type="entry name" value="ZN2_CY6_FUNGAL_2"/>
    <property type="match status" value="1"/>
</dbReference>
<dbReference type="Gene3D" id="4.10.240.10">
    <property type="entry name" value="Zn(2)-C6 fungal-type DNA-binding domain"/>
    <property type="match status" value="1"/>
</dbReference>
<dbReference type="SUPFAM" id="SSF57701">
    <property type="entry name" value="Zn2/Cys6 DNA-binding domain"/>
    <property type="match status" value="1"/>
</dbReference>
<evidence type="ECO:0000256" key="1">
    <source>
        <dbReference type="ARBA" id="ARBA00004123"/>
    </source>
</evidence>
<dbReference type="GO" id="GO:0005634">
    <property type="term" value="C:nucleus"/>
    <property type="evidence" value="ECO:0007669"/>
    <property type="project" value="UniProtKB-SubCell"/>
</dbReference>
<evidence type="ECO:0000313" key="10">
    <source>
        <dbReference type="Proteomes" id="UP000319663"/>
    </source>
</evidence>
<dbReference type="SMART" id="SM00066">
    <property type="entry name" value="GAL4"/>
    <property type="match status" value="1"/>
</dbReference>
<dbReference type="GO" id="GO:0008270">
    <property type="term" value="F:zinc ion binding"/>
    <property type="evidence" value="ECO:0007669"/>
    <property type="project" value="InterPro"/>
</dbReference>
<evidence type="ECO:0000256" key="2">
    <source>
        <dbReference type="ARBA" id="ARBA00022723"/>
    </source>
</evidence>
<dbReference type="InterPro" id="IPR007219">
    <property type="entry name" value="XnlR_reg_dom"/>
</dbReference>
<dbReference type="EMBL" id="VIFY01000012">
    <property type="protein sequence ID" value="TQB76111.1"/>
    <property type="molecule type" value="Genomic_DNA"/>
</dbReference>
<dbReference type="InterPro" id="IPR036864">
    <property type="entry name" value="Zn2-C6_fun-type_DNA-bd_sf"/>
</dbReference>
<dbReference type="Proteomes" id="UP000319663">
    <property type="component" value="Unassembled WGS sequence"/>
</dbReference>
<proteinExistence type="predicted"/>
<dbReference type="GO" id="GO:0003677">
    <property type="term" value="F:DNA binding"/>
    <property type="evidence" value="ECO:0007669"/>
    <property type="project" value="UniProtKB-KW"/>
</dbReference>
<name>A0A507R512_MONPU</name>